<dbReference type="EMBL" id="RBKU01000001">
    <property type="protein sequence ID" value="RKR84130.1"/>
    <property type="molecule type" value="Genomic_DNA"/>
</dbReference>
<dbReference type="RefSeq" id="WP_121199551.1">
    <property type="nucleotide sequence ID" value="NZ_RBKU01000001.1"/>
</dbReference>
<evidence type="ECO:0000313" key="5">
    <source>
        <dbReference type="EMBL" id="RKR84130.1"/>
    </source>
</evidence>
<evidence type="ECO:0000259" key="3">
    <source>
        <dbReference type="SMART" id="SM00477"/>
    </source>
</evidence>
<protein>
    <submittedName>
        <fullName evidence="5">DNA/RNA non-specific endonuclease</fullName>
    </submittedName>
</protein>
<comment type="caution">
    <text evidence="5">The sequence shown here is derived from an EMBL/GenBank/DDBJ whole genome shotgun (WGS) entry which is preliminary data.</text>
</comment>
<dbReference type="InterPro" id="IPR044929">
    <property type="entry name" value="DNA/RNA_non-sp_Endonuclease_sf"/>
</dbReference>
<gene>
    <name evidence="5" type="ORF">BDD43_4357</name>
</gene>
<dbReference type="SMART" id="SM00477">
    <property type="entry name" value="NUC"/>
    <property type="match status" value="1"/>
</dbReference>
<dbReference type="PANTHER" id="PTHR13966:SF5">
    <property type="entry name" value="ENDONUCLEASE G, MITOCHONDRIAL"/>
    <property type="match status" value="1"/>
</dbReference>
<dbReference type="Pfam" id="PF01223">
    <property type="entry name" value="Endonuclease_NS"/>
    <property type="match status" value="1"/>
</dbReference>
<dbReference type="InterPro" id="IPR040255">
    <property type="entry name" value="Non-specific_endonuclease"/>
</dbReference>
<keyword evidence="2" id="KW-0479">Metal-binding</keyword>
<dbReference type="OrthoDB" id="9811262at2"/>
<dbReference type="GO" id="GO:0046872">
    <property type="term" value="F:metal ion binding"/>
    <property type="evidence" value="ECO:0007669"/>
    <property type="project" value="UniProtKB-KW"/>
</dbReference>
<dbReference type="Proteomes" id="UP000268007">
    <property type="component" value="Unassembled WGS sequence"/>
</dbReference>
<keyword evidence="5" id="KW-0378">Hydrolase</keyword>
<dbReference type="GO" id="GO:0004519">
    <property type="term" value="F:endonuclease activity"/>
    <property type="evidence" value="ECO:0007669"/>
    <property type="project" value="UniProtKB-KW"/>
</dbReference>
<dbReference type="PANTHER" id="PTHR13966">
    <property type="entry name" value="ENDONUCLEASE RELATED"/>
    <property type="match status" value="1"/>
</dbReference>
<dbReference type="GO" id="GO:0003676">
    <property type="term" value="F:nucleic acid binding"/>
    <property type="evidence" value="ECO:0007669"/>
    <property type="project" value="InterPro"/>
</dbReference>
<dbReference type="InterPro" id="IPR001604">
    <property type="entry name" value="Endo_G_ENPP1-like_dom"/>
</dbReference>
<name>A0A495J575_9SPHI</name>
<keyword evidence="5" id="KW-0540">Nuclease</keyword>
<dbReference type="InterPro" id="IPR044925">
    <property type="entry name" value="His-Me_finger_sf"/>
</dbReference>
<sequence length="216" mass="24612">MNKIITMLLCIYSTYCYSQGAATDTVTINQGNFKVTWSHSAKYPVKVVWKLTKEMLSCSQPLKRCNCFQADPQLAQESNLTADYAHSGYDQGHNFNAADDACASSQVNVKCWYFTNMTPQLPHLNRITWKNLEDQCRNWVKGGDELVIECGSYGCVKKIGPDNVWVPAYCWKIIRHKNGVVDSFLMPNTDDVNAHDYFYYHTDITVIRQKTGIPTL</sequence>
<evidence type="ECO:0000259" key="4">
    <source>
        <dbReference type="SMART" id="SM00892"/>
    </source>
</evidence>
<feature type="domain" description="DNA/RNA non-specific endonuclease/pyrophosphatase/phosphodiesterase" evidence="4">
    <location>
        <begin position="29"/>
        <end position="216"/>
    </location>
</feature>
<dbReference type="GO" id="GO:0016787">
    <property type="term" value="F:hydrolase activity"/>
    <property type="evidence" value="ECO:0007669"/>
    <property type="project" value="InterPro"/>
</dbReference>
<dbReference type="SMART" id="SM00892">
    <property type="entry name" value="Endonuclease_NS"/>
    <property type="match status" value="1"/>
</dbReference>
<accession>A0A495J575</accession>
<reference evidence="5 6" key="1">
    <citation type="submission" date="2018-10" db="EMBL/GenBank/DDBJ databases">
        <title>Genomic Encyclopedia of Archaeal and Bacterial Type Strains, Phase II (KMG-II): from individual species to whole genera.</title>
        <authorList>
            <person name="Goeker M."/>
        </authorList>
    </citation>
    <scope>NUCLEOTIDE SEQUENCE [LARGE SCALE GENOMIC DNA]</scope>
    <source>
        <strain evidence="5 6">DSM 18602</strain>
    </source>
</reference>
<keyword evidence="5" id="KW-0255">Endonuclease</keyword>
<keyword evidence="6" id="KW-1185">Reference proteome</keyword>
<proteinExistence type="predicted"/>
<organism evidence="5 6">
    <name type="scientific">Mucilaginibacter gracilis</name>
    <dbReference type="NCBI Taxonomy" id="423350"/>
    <lineage>
        <taxon>Bacteria</taxon>
        <taxon>Pseudomonadati</taxon>
        <taxon>Bacteroidota</taxon>
        <taxon>Sphingobacteriia</taxon>
        <taxon>Sphingobacteriales</taxon>
        <taxon>Sphingobacteriaceae</taxon>
        <taxon>Mucilaginibacter</taxon>
    </lineage>
</organism>
<feature type="binding site" evidence="2">
    <location>
        <position position="125"/>
    </location>
    <ligand>
        <name>Mg(2+)</name>
        <dbReference type="ChEBI" id="CHEBI:18420"/>
        <note>catalytic</note>
    </ligand>
</feature>
<evidence type="ECO:0000256" key="1">
    <source>
        <dbReference type="PIRSR" id="PIRSR640255-1"/>
    </source>
</evidence>
<feature type="domain" description="ENPP1-3/EXOG-like endonuclease/phosphodiesterase" evidence="3">
    <location>
        <begin position="30"/>
        <end position="215"/>
    </location>
</feature>
<dbReference type="SUPFAM" id="SSF54060">
    <property type="entry name" value="His-Me finger endonucleases"/>
    <property type="match status" value="1"/>
</dbReference>
<dbReference type="InterPro" id="IPR020821">
    <property type="entry name" value="ENPP1-3/EXOG-like_nuc-like"/>
</dbReference>
<feature type="active site" description="Proton acceptor" evidence="1">
    <location>
        <position position="93"/>
    </location>
</feature>
<dbReference type="Gene3D" id="3.40.570.10">
    <property type="entry name" value="Extracellular Endonuclease, subunit A"/>
    <property type="match status" value="1"/>
</dbReference>
<evidence type="ECO:0000313" key="6">
    <source>
        <dbReference type="Proteomes" id="UP000268007"/>
    </source>
</evidence>
<evidence type="ECO:0000256" key="2">
    <source>
        <dbReference type="PIRSR" id="PIRSR640255-2"/>
    </source>
</evidence>
<dbReference type="AlphaFoldDB" id="A0A495J575"/>